<comment type="caution">
    <text evidence="5">The sequence shown here is derived from an EMBL/GenBank/DDBJ whole genome shotgun (WGS) entry which is preliminary data.</text>
</comment>
<dbReference type="EMBL" id="JADWDJ010000012">
    <property type="protein sequence ID" value="KAG5272081.1"/>
    <property type="molecule type" value="Genomic_DNA"/>
</dbReference>
<keyword evidence="6" id="KW-1185">Reference proteome</keyword>
<protein>
    <recommendedName>
        <fullName evidence="4">Laminin EGF-like domain-containing protein</fullName>
    </recommendedName>
</protein>
<feature type="region of interest" description="Disordered" evidence="2">
    <location>
        <begin position="28"/>
        <end position="49"/>
    </location>
</feature>
<evidence type="ECO:0000313" key="6">
    <source>
        <dbReference type="Proteomes" id="UP000823561"/>
    </source>
</evidence>
<dbReference type="PROSITE" id="PS01248">
    <property type="entry name" value="EGF_LAM_1"/>
    <property type="match status" value="1"/>
</dbReference>
<dbReference type="InterPro" id="IPR002049">
    <property type="entry name" value="LE_dom"/>
</dbReference>
<keyword evidence="1" id="KW-1015">Disulfide bond</keyword>
<accession>A0AAV6GGX0</accession>
<dbReference type="SMART" id="SM00180">
    <property type="entry name" value="EGF_Lam"/>
    <property type="match status" value="1"/>
</dbReference>
<dbReference type="SUPFAM" id="SSF57196">
    <property type="entry name" value="EGF/Laminin"/>
    <property type="match status" value="1"/>
</dbReference>
<feature type="domain" description="Laminin EGF-like" evidence="4">
    <location>
        <begin position="186"/>
        <end position="231"/>
    </location>
</feature>
<dbReference type="PROSITE" id="PS50027">
    <property type="entry name" value="EGF_LAM_2"/>
    <property type="match status" value="1"/>
</dbReference>
<keyword evidence="1" id="KW-0424">Laminin EGF-like domain</keyword>
<evidence type="ECO:0000256" key="1">
    <source>
        <dbReference type="PROSITE-ProRule" id="PRU00460"/>
    </source>
</evidence>
<organism evidence="5 6">
    <name type="scientific">Alosa alosa</name>
    <name type="common">allis shad</name>
    <dbReference type="NCBI Taxonomy" id="278164"/>
    <lineage>
        <taxon>Eukaryota</taxon>
        <taxon>Metazoa</taxon>
        <taxon>Chordata</taxon>
        <taxon>Craniata</taxon>
        <taxon>Vertebrata</taxon>
        <taxon>Euteleostomi</taxon>
        <taxon>Actinopterygii</taxon>
        <taxon>Neopterygii</taxon>
        <taxon>Teleostei</taxon>
        <taxon>Clupei</taxon>
        <taxon>Clupeiformes</taxon>
        <taxon>Clupeoidei</taxon>
        <taxon>Clupeidae</taxon>
        <taxon>Alosa</taxon>
    </lineage>
</organism>
<dbReference type="AlphaFoldDB" id="A0AAV6GGX0"/>
<evidence type="ECO:0000313" key="5">
    <source>
        <dbReference type="EMBL" id="KAG5272081.1"/>
    </source>
</evidence>
<feature type="disulfide bond" evidence="1">
    <location>
        <begin position="205"/>
        <end position="214"/>
    </location>
</feature>
<evidence type="ECO:0000259" key="4">
    <source>
        <dbReference type="PROSITE" id="PS50027"/>
    </source>
</evidence>
<comment type="caution">
    <text evidence="1">Lacks conserved residue(s) required for the propagation of feature annotation.</text>
</comment>
<reference evidence="5" key="1">
    <citation type="submission" date="2020-10" db="EMBL/GenBank/DDBJ databases">
        <title>Chromosome-scale genome assembly of the Allis shad, Alosa alosa.</title>
        <authorList>
            <person name="Margot Z."/>
            <person name="Christophe K."/>
            <person name="Cabau C."/>
            <person name="Louis A."/>
            <person name="Berthelot C."/>
            <person name="Parey E."/>
            <person name="Roest Crollius H."/>
            <person name="Montfort J."/>
            <person name="Robinson-Rechavi M."/>
            <person name="Bucao C."/>
            <person name="Bouchez O."/>
            <person name="Gislard M."/>
            <person name="Lluch J."/>
            <person name="Milhes M."/>
            <person name="Lampietro C."/>
            <person name="Lopez Roques C."/>
            <person name="Donnadieu C."/>
            <person name="Braasch I."/>
            <person name="Desvignes T."/>
            <person name="Postlethwait J."/>
            <person name="Bobe J."/>
            <person name="Guiguen Y."/>
        </authorList>
    </citation>
    <scope>NUCLEOTIDE SEQUENCE</scope>
    <source>
        <strain evidence="5">M-15738</strain>
        <tissue evidence="5">Blood</tissue>
    </source>
</reference>
<dbReference type="Proteomes" id="UP000823561">
    <property type="component" value="Chromosome 12"/>
</dbReference>
<gene>
    <name evidence="5" type="ORF">AALO_G00161450</name>
</gene>
<name>A0AAV6GGX0_9TELE</name>
<sequence>MKRSQLNMLASPGFWLLVFLCVTDSSRAAPRTGDNNDSPISRRPRAVSNAPLELYNTTTMPNHLPDDKLGMLTVSAFSRTTPTTKTLGEAMTPSLTTTLGTFTESTKTMEPTVKRRDVTANIKITTEAEAVGTTTMYPRISSALPSITGKPAEHSTPSVPSSTEILKSTAVPPVPTTMDNRQDLGCNCSAEGTVDCNLETAQCVCLEGYAGPQCDGCEDGYFNNGSTGCLPCGCDSFGAVSTLCDR</sequence>
<feature type="signal peptide" evidence="3">
    <location>
        <begin position="1"/>
        <end position="28"/>
    </location>
</feature>
<feature type="region of interest" description="Disordered" evidence="2">
    <location>
        <begin position="144"/>
        <end position="165"/>
    </location>
</feature>
<proteinExistence type="predicted"/>
<feature type="chain" id="PRO_5043887913" description="Laminin EGF-like domain-containing protein" evidence="3">
    <location>
        <begin position="29"/>
        <end position="246"/>
    </location>
</feature>
<feature type="compositionally biased region" description="Polar residues" evidence="2">
    <location>
        <begin position="155"/>
        <end position="165"/>
    </location>
</feature>
<evidence type="ECO:0000256" key="2">
    <source>
        <dbReference type="SAM" id="MobiDB-lite"/>
    </source>
</evidence>
<dbReference type="Gene3D" id="2.10.25.10">
    <property type="entry name" value="Laminin"/>
    <property type="match status" value="1"/>
</dbReference>
<keyword evidence="3" id="KW-0732">Signal</keyword>
<dbReference type="CDD" id="cd00055">
    <property type="entry name" value="EGF_Lam"/>
    <property type="match status" value="1"/>
</dbReference>
<evidence type="ECO:0000256" key="3">
    <source>
        <dbReference type="SAM" id="SignalP"/>
    </source>
</evidence>
<dbReference type="Pfam" id="PF00053">
    <property type="entry name" value="EGF_laminin"/>
    <property type="match status" value="1"/>
</dbReference>